<feature type="chain" id="PRO_5047053960" description="Peptidylprolyl isomerase" evidence="1">
    <location>
        <begin position="24"/>
        <end position="114"/>
    </location>
</feature>
<evidence type="ECO:0000313" key="2">
    <source>
        <dbReference type="EMBL" id="MBT0607511.1"/>
    </source>
</evidence>
<dbReference type="EMBL" id="JAHCTB010000002">
    <property type="protein sequence ID" value="MBT0607511.1"/>
    <property type="molecule type" value="Genomic_DNA"/>
</dbReference>
<keyword evidence="3" id="KW-1185">Reference proteome</keyword>
<name>A0ABS5S2U0_9FLAO</name>
<accession>A0ABS5S2U0</accession>
<protein>
    <recommendedName>
        <fullName evidence="4">Peptidylprolyl isomerase</fullName>
    </recommendedName>
</protein>
<evidence type="ECO:0000256" key="1">
    <source>
        <dbReference type="SAM" id="SignalP"/>
    </source>
</evidence>
<organism evidence="2 3">
    <name type="scientific">Aequorivita echinoideorum</name>
    <dbReference type="NCBI Taxonomy" id="1549647"/>
    <lineage>
        <taxon>Bacteria</taxon>
        <taxon>Pseudomonadati</taxon>
        <taxon>Bacteroidota</taxon>
        <taxon>Flavobacteriia</taxon>
        <taxon>Flavobacteriales</taxon>
        <taxon>Flavobacteriaceae</taxon>
        <taxon>Aequorivita</taxon>
    </lineage>
</organism>
<evidence type="ECO:0000313" key="3">
    <source>
        <dbReference type="Proteomes" id="UP001297092"/>
    </source>
</evidence>
<reference evidence="2 3" key="1">
    <citation type="submission" date="2021-05" db="EMBL/GenBank/DDBJ databases">
        <title>Aequorivita echinoideorum JCM 30378 genome.</title>
        <authorList>
            <person name="Zhang H."/>
            <person name="Li C."/>
        </authorList>
    </citation>
    <scope>NUCLEOTIDE SEQUENCE [LARGE SCALE GENOMIC DNA]</scope>
    <source>
        <strain evidence="2 3">JCM30378</strain>
    </source>
</reference>
<dbReference type="RefSeq" id="WP_214112375.1">
    <property type="nucleotide sequence ID" value="NZ_JAHCTB010000002.1"/>
</dbReference>
<gene>
    <name evidence="2" type="ORF">KIV10_04900</name>
</gene>
<evidence type="ECO:0008006" key="4">
    <source>
        <dbReference type="Google" id="ProtNLM"/>
    </source>
</evidence>
<dbReference type="Proteomes" id="UP001297092">
    <property type="component" value="Unassembled WGS sequence"/>
</dbReference>
<proteinExistence type="predicted"/>
<feature type="signal peptide" evidence="1">
    <location>
        <begin position="1"/>
        <end position="23"/>
    </location>
</feature>
<comment type="caution">
    <text evidence="2">The sequence shown here is derived from an EMBL/GenBank/DDBJ whole genome shotgun (WGS) entry which is preliminary data.</text>
</comment>
<keyword evidence="1" id="KW-0732">Signal</keyword>
<sequence length="114" mass="12767">MKNLIKVFAFSAVMFLGAQSISAQSLSQDQSRPEVIAKAETAKLTDELGLSGDQSRSVFRALVSKHVNYQKHIEGKDANDATVVANKKKFDASEEELMKKILDEKQYAKWKTME</sequence>